<proteinExistence type="predicted"/>
<gene>
    <name evidence="1" type="ORF">TOLI1172_LOCUS2937</name>
</gene>
<accession>A0A7S0ZDP4</accession>
<organism evidence="1">
    <name type="scientific">Timspurckia oligopyrenoides</name>
    <dbReference type="NCBI Taxonomy" id="708627"/>
    <lineage>
        <taxon>Eukaryota</taxon>
        <taxon>Rhodophyta</taxon>
        <taxon>Bangiophyceae</taxon>
        <taxon>Porphyridiales</taxon>
        <taxon>Porphyridiaceae</taxon>
        <taxon>Timspurckia</taxon>
    </lineage>
</organism>
<evidence type="ECO:0000313" key="1">
    <source>
        <dbReference type="EMBL" id="CAD8818548.1"/>
    </source>
</evidence>
<reference evidence="1" key="1">
    <citation type="submission" date="2021-01" db="EMBL/GenBank/DDBJ databases">
        <authorList>
            <person name="Corre E."/>
            <person name="Pelletier E."/>
            <person name="Niang G."/>
            <person name="Scheremetjew M."/>
            <person name="Finn R."/>
            <person name="Kale V."/>
            <person name="Holt S."/>
            <person name="Cochrane G."/>
            <person name="Meng A."/>
            <person name="Brown T."/>
            <person name="Cohen L."/>
        </authorList>
    </citation>
    <scope>NUCLEOTIDE SEQUENCE</scope>
    <source>
        <strain evidence="1">CCMP3278</strain>
    </source>
</reference>
<protein>
    <submittedName>
        <fullName evidence="1">Uncharacterized protein</fullName>
    </submittedName>
</protein>
<name>A0A7S0ZDP4_9RHOD</name>
<dbReference type="EMBL" id="HBFP01004147">
    <property type="protein sequence ID" value="CAD8818548.1"/>
    <property type="molecule type" value="Transcribed_RNA"/>
</dbReference>
<dbReference type="AlphaFoldDB" id="A0A7S0ZDP4"/>
<sequence>MVAGFIGGICLDGNSTQIQNRVSRSLCTSKTQSLVFSSGNKKDLIHSIDYKGRNFGVASTRLFATESDSEIAPLTEADLCGLFQLDEMEDECETCTAVVLNSDGTITLGKTDGPVPIKVEGSWKLFNGDQFILEVDRVFEGEKGVEYTVQREYAGTVTKHLTYIEIDGNIKAPFKVGYFKLFTAEDGAKSL</sequence>